<dbReference type="Proteomes" id="UP000006620">
    <property type="component" value="Chromosome"/>
</dbReference>
<sequence>MAQRADVQDLLQTLRRTGVVDRRTYTQEQLKGTTDGVVYELAVAGETAYILKLDCPEQIRQVERFYEAYADSSLLPRLLQADPAGGSMVYSYVPGTTHIHRGPKVRWMIRLVQELLNQYQAYPGIGGWGRLEAPRESWRAFQERSAEDASRILAGVLPAEDHARIRGLIGRISDAGEPYLLHGDTGIHNFVFHHRELSGVIDPSPMTGPVLYDFTYAFCSSPDDLNLDTLLAAYDMLDPKPVDRTRLMEETFFQLYCRIAICVRVHPQDLEGYLQVWPYWRDLIS</sequence>
<reference evidence="2 3" key="2">
    <citation type="journal article" date="2013" name="Genome Announc.">
        <title>Genome Sequence of Growth-Improving Paenibacillus mucilaginosus Strain KNP414.</title>
        <authorList>
            <person name="Lu J.J."/>
            <person name="Wang J.F."/>
            <person name="Hu X.F."/>
        </authorList>
    </citation>
    <scope>NUCLEOTIDE SEQUENCE [LARGE SCALE GENOMIC DNA]</scope>
    <source>
        <strain evidence="2 3">KNP414</strain>
    </source>
</reference>
<evidence type="ECO:0000313" key="2">
    <source>
        <dbReference type="EMBL" id="AEI40870.1"/>
    </source>
</evidence>
<accession>F8F7W6</accession>
<dbReference type="AlphaFoldDB" id="F8F7W6"/>
<protein>
    <recommendedName>
        <fullName evidence="1">Aminoglycoside phosphotransferase domain-containing protein</fullName>
    </recommendedName>
</protein>
<gene>
    <name evidence="2" type="ordered locus">KNP414_02309</name>
</gene>
<dbReference type="InterPro" id="IPR011009">
    <property type="entry name" value="Kinase-like_dom_sf"/>
</dbReference>
<proteinExistence type="predicted"/>
<dbReference type="SUPFAM" id="SSF56112">
    <property type="entry name" value="Protein kinase-like (PK-like)"/>
    <property type="match status" value="1"/>
</dbReference>
<reference evidence="3" key="1">
    <citation type="submission" date="2011-06" db="EMBL/GenBank/DDBJ databases">
        <title>Complete genome sequence of Paenibacillus mucilaginosus KNP414.</title>
        <authorList>
            <person name="Wang J."/>
            <person name="Hu S."/>
            <person name="Hu X."/>
            <person name="Zhang B."/>
            <person name="Dong D."/>
            <person name="Zhang S."/>
            <person name="Zhao K."/>
            <person name="Wu D."/>
        </authorList>
    </citation>
    <scope>NUCLEOTIDE SEQUENCE [LARGE SCALE GENOMIC DNA]</scope>
    <source>
        <strain evidence="3">KNP414</strain>
    </source>
</reference>
<evidence type="ECO:0000259" key="1">
    <source>
        <dbReference type="Pfam" id="PF01636"/>
    </source>
</evidence>
<dbReference type="HOGENOM" id="CLU_084132_0_0_9"/>
<dbReference type="KEGG" id="pms:KNP414_02309"/>
<dbReference type="InterPro" id="IPR002575">
    <property type="entry name" value="Aminoglycoside_PTrfase"/>
</dbReference>
<dbReference type="Pfam" id="PF01636">
    <property type="entry name" value="APH"/>
    <property type="match status" value="1"/>
</dbReference>
<organism evidence="2 3">
    <name type="scientific">Paenibacillus mucilaginosus (strain KNP414)</name>
    <dbReference type="NCBI Taxonomy" id="1036673"/>
    <lineage>
        <taxon>Bacteria</taxon>
        <taxon>Bacillati</taxon>
        <taxon>Bacillota</taxon>
        <taxon>Bacilli</taxon>
        <taxon>Bacillales</taxon>
        <taxon>Paenibacillaceae</taxon>
        <taxon>Paenibacillus</taxon>
    </lineage>
</organism>
<evidence type="ECO:0000313" key="3">
    <source>
        <dbReference type="Proteomes" id="UP000006620"/>
    </source>
</evidence>
<feature type="domain" description="Aminoglycoside phosphotransferase" evidence="1">
    <location>
        <begin position="29"/>
        <end position="234"/>
    </location>
</feature>
<dbReference type="Gene3D" id="3.90.1200.10">
    <property type="match status" value="1"/>
</dbReference>
<name>F8F7W6_PAEMK</name>
<dbReference type="PATRIC" id="fig|1036673.3.peg.2077"/>
<dbReference type="RefSeq" id="WP_013916031.1">
    <property type="nucleotide sequence ID" value="NC_015690.1"/>
</dbReference>
<dbReference type="EMBL" id="CP002869">
    <property type="protein sequence ID" value="AEI40870.1"/>
    <property type="molecule type" value="Genomic_DNA"/>
</dbReference>